<dbReference type="Proteomes" id="UP000276133">
    <property type="component" value="Unassembled WGS sequence"/>
</dbReference>
<dbReference type="SUPFAM" id="SSF50494">
    <property type="entry name" value="Trypsin-like serine proteases"/>
    <property type="match status" value="1"/>
</dbReference>
<dbReference type="InterPro" id="IPR001254">
    <property type="entry name" value="Trypsin_dom"/>
</dbReference>
<comment type="caution">
    <text evidence="4">The sequence shown here is derived from an EMBL/GenBank/DDBJ whole genome shotgun (WGS) entry which is preliminary data.</text>
</comment>
<sequence length="151" mass="16633">MTLLFNLLSLVIVGKVFSSCGSKSLRIINGEVAAVWPWMVSFQSVSQNRHFCGGSLITPQFVLSAAHCFEHNKTFFMIAGANNLNDPNLIIHEVSSVTLHENYNSTSLENDIALIKLTEEITDSSKVSPICLPSHTDESLIINQKVIISGW</sequence>
<dbReference type="STRING" id="10195.A0A3M7PXK9"/>
<evidence type="ECO:0000313" key="4">
    <source>
        <dbReference type="EMBL" id="RNA03684.1"/>
    </source>
</evidence>
<dbReference type="PANTHER" id="PTHR24252">
    <property type="entry name" value="ACROSIN-RELATED"/>
    <property type="match status" value="1"/>
</dbReference>
<dbReference type="FunFam" id="2.40.10.10:FF:000004">
    <property type="entry name" value="Tryptase gamma 1"/>
    <property type="match status" value="1"/>
</dbReference>
<dbReference type="PRINTS" id="PR00722">
    <property type="entry name" value="CHYMOTRYPSIN"/>
</dbReference>
<feature type="domain" description="Peptidase S1" evidence="3">
    <location>
        <begin position="27"/>
        <end position="151"/>
    </location>
</feature>
<dbReference type="EMBL" id="REGN01008392">
    <property type="protein sequence ID" value="RNA03684.1"/>
    <property type="molecule type" value="Genomic_DNA"/>
</dbReference>
<dbReference type="InterPro" id="IPR009003">
    <property type="entry name" value="Peptidase_S1_PA"/>
</dbReference>
<feature type="signal peptide" evidence="2">
    <location>
        <begin position="1"/>
        <end position="18"/>
    </location>
</feature>
<evidence type="ECO:0000259" key="3">
    <source>
        <dbReference type="PROSITE" id="PS50240"/>
    </source>
</evidence>
<evidence type="ECO:0000256" key="2">
    <source>
        <dbReference type="SAM" id="SignalP"/>
    </source>
</evidence>
<name>A0A3M7PXK9_BRAPC</name>
<dbReference type="Gene3D" id="2.40.10.10">
    <property type="entry name" value="Trypsin-like serine proteases"/>
    <property type="match status" value="1"/>
</dbReference>
<dbReference type="SMART" id="SM00020">
    <property type="entry name" value="Tryp_SPc"/>
    <property type="match status" value="1"/>
</dbReference>
<dbReference type="AlphaFoldDB" id="A0A3M7PXK9"/>
<dbReference type="PROSITE" id="PS50240">
    <property type="entry name" value="TRYPSIN_DOM"/>
    <property type="match status" value="1"/>
</dbReference>
<accession>A0A3M7PXK9</accession>
<dbReference type="OrthoDB" id="6339452at2759"/>
<dbReference type="PANTHER" id="PTHR24252:SF7">
    <property type="entry name" value="HYALIN"/>
    <property type="match status" value="1"/>
</dbReference>
<keyword evidence="5" id="KW-1185">Reference proteome</keyword>
<dbReference type="GO" id="GO:0004252">
    <property type="term" value="F:serine-type endopeptidase activity"/>
    <property type="evidence" value="ECO:0007669"/>
    <property type="project" value="InterPro"/>
</dbReference>
<keyword evidence="4" id="KW-0378">Hydrolase</keyword>
<protein>
    <submittedName>
        <fullName evidence="4">Serine protease 27-like</fullName>
    </submittedName>
</protein>
<keyword evidence="1" id="KW-1015">Disulfide bond</keyword>
<feature type="chain" id="PRO_5018332872" evidence="2">
    <location>
        <begin position="19"/>
        <end position="151"/>
    </location>
</feature>
<dbReference type="PROSITE" id="PS00134">
    <property type="entry name" value="TRYPSIN_HIS"/>
    <property type="match status" value="1"/>
</dbReference>
<dbReference type="InterPro" id="IPR018114">
    <property type="entry name" value="TRYPSIN_HIS"/>
</dbReference>
<evidence type="ECO:0000313" key="5">
    <source>
        <dbReference type="Proteomes" id="UP000276133"/>
    </source>
</evidence>
<keyword evidence="2" id="KW-0732">Signal</keyword>
<dbReference type="Pfam" id="PF00089">
    <property type="entry name" value="Trypsin"/>
    <property type="match status" value="1"/>
</dbReference>
<dbReference type="CDD" id="cd00190">
    <property type="entry name" value="Tryp_SPc"/>
    <property type="match status" value="1"/>
</dbReference>
<reference evidence="4 5" key="1">
    <citation type="journal article" date="2018" name="Sci. Rep.">
        <title>Genomic signatures of local adaptation to the degree of environmental predictability in rotifers.</title>
        <authorList>
            <person name="Franch-Gras L."/>
            <person name="Hahn C."/>
            <person name="Garcia-Roger E.M."/>
            <person name="Carmona M.J."/>
            <person name="Serra M."/>
            <person name="Gomez A."/>
        </authorList>
    </citation>
    <scope>NUCLEOTIDE SEQUENCE [LARGE SCALE GENOMIC DNA]</scope>
    <source>
        <strain evidence="4">HYR1</strain>
    </source>
</reference>
<dbReference type="InterPro" id="IPR043504">
    <property type="entry name" value="Peptidase_S1_PA_chymotrypsin"/>
</dbReference>
<dbReference type="InterPro" id="IPR001314">
    <property type="entry name" value="Peptidase_S1A"/>
</dbReference>
<evidence type="ECO:0000256" key="1">
    <source>
        <dbReference type="ARBA" id="ARBA00023157"/>
    </source>
</evidence>
<keyword evidence="4" id="KW-0645">Protease</keyword>
<gene>
    <name evidence="4" type="ORF">BpHYR1_006579</name>
</gene>
<dbReference type="GO" id="GO:0006508">
    <property type="term" value="P:proteolysis"/>
    <property type="evidence" value="ECO:0007669"/>
    <property type="project" value="UniProtKB-KW"/>
</dbReference>
<proteinExistence type="predicted"/>
<organism evidence="4 5">
    <name type="scientific">Brachionus plicatilis</name>
    <name type="common">Marine rotifer</name>
    <name type="synonym">Brachionus muelleri</name>
    <dbReference type="NCBI Taxonomy" id="10195"/>
    <lineage>
        <taxon>Eukaryota</taxon>
        <taxon>Metazoa</taxon>
        <taxon>Spiralia</taxon>
        <taxon>Gnathifera</taxon>
        <taxon>Rotifera</taxon>
        <taxon>Eurotatoria</taxon>
        <taxon>Monogononta</taxon>
        <taxon>Pseudotrocha</taxon>
        <taxon>Ploima</taxon>
        <taxon>Brachionidae</taxon>
        <taxon>Brachionus</taxon>
    </lineage>
</organism>